<name>A0ABN9V038_9DINO</name>
<reference evidence="2" key="1">
    <citation type="submission" date="2023-10" db="EMBL/GenBank/DDBJ databases">
        <authorList>
            <person name="Chen Y."/>
            <person name="Shah S."/>
            <person name="Dougan E. K."/>
            <person name="Thang M."/>
            <person name="Chan C."/>
        </authorList>
    </citation>
    <scope>NUCLEOTIDE SEQUENCE [LARGE SCALE GENOMIC DNA]</scope>
</reference>
<organism evidence="2 3">
    <name type="scientific">Prorocentrum cordatum</name>
    <dbReference type="NCBI Taxonomy" id="2364126"/>
    <lineage>
        <taxon>Eukaryota</taxon>
        <taxon>Sar</taxon>
        <taxon>Alveolata</taxon>
        <taxon>Dinophyceae</taxon>
        <taxon>Prorocentrales</taxon>
        <taxon>Prorocentraceae</taxon>
        <taxon>Prorocentrum</taxon>
    </lineage>
</organism>
<gene>
    <name evidence="2" type="ORF">PCOR1329_LOCUS53257</name>
</gene>
<feature type="non-terminal residue" evidence="2">
    <location>
        <position position="1"/>
    </location>
</feature>
<feature type="coiled-coil region" evidence="1">
    <location>
        <begin position="71"/>
        <end position="105"/>
    </location>
</feature>
<evidence type="ECO:0000313" key="3">
    <source>
        <dbReference type="Proteomes" id="UP001189429"/>
    </source>
</evidence>
<keyword evidence="3" id="KW-1185">Reference proteome</keyword>
<evidence type="ECO:0000313" key="2">
    <source>
        <dbReference type="EMBL" id="CAK0865838.1"/>
    </source>
</evidence>
<sequence>VSDVARCRTTLSGLRRIYEEQHTIVAMTREELLAKAEQQERAQMAPEGVLRSALARQNNCKREVERGEPIARDFKSELDDMSIKLAAASQQLVAVNAEVAQARLALEPATSSGLVEAANEIASLQQILQGARGSTSAGHDHNMVGGTILDTLADHINRLGAAVPP</sequence>
<comment type="caution">
    <text evidence="2">The sequence shown here is derived from an EMBL/GenBank/DDBJ whole genome shotgun (WGS) entry which is preliminary data.</text>
</comment>
<protein>
    <submittedName>
        <fullName evidence="2">Uncharacterized protein</fullName>
    </submittedName>
</protein>
<dbReference type="Proteomes" id="UP001189429">
    <property type="component" value="Unassembled WGS sequence"/>
</dbReference>
<keyword evidence="1" id="KW-0175">Coiled coil</keyword>
<evidence type="ECO:0000256" key="1">
    <source>
        <dbReference type="SAM" id="Coils"/>
    </source>
</evidence>
<proteinExistence type="predicted"/>
<accession>A0ABN9V038</accession>
<dbReference type="EMBL" id="CAUYUJ010016492">
    <property type="protein sequence ID" value="CAK0865838.1"/>
    <property type="molecule type" value="Genomic_DNA"/>
</dbReference>